<evidence type="ECO:0000259" key="1">
    <source>
        <dbReference type="Pfam" id="PF01979"/>
    </source>
</evidence>
<gene>
    <name evidence="2" type="ORF">FE784_17665</name>
</gene>
<evidence type="ECO:0000313" key="2">
    <source>
        <dbReference type="EMBL" id="TNJ65019.1"/>
    </source>
</evidence>
<dbReference type="RefSeq" id="WP_139603549.1">
    <property type="nucleotide sequence ID" value="NZ_VDCQ01000023.1"/>
</dbReference>
<dbReference type="InterPro" id="IPR006680">
    <property type="entry name" value="Amidohydro-rel"/>
</dbReference>
<feature type="domain" description="Amidohydrolase-related" evidence="1">
    <location>
        <begin position="74"/>
        <end position="384"/>
    </location>
</feature>
<proteinExistence type="predicted"/>
<name>A0A5C4T9F9_9BACL</name>
<dbReference type="Pfam" id="PF01979">
    <property type="entry name" value="Amidohydro_1"/>
    <property type="match status" value="1"/>
</dbReference>
<comment type="caution">
    <text evidence="2">The sequence shown here is derived from an EMBL/GenBank/DDBJ whole genome shotgun (WGS) entry which is preliminary data.</text>
</comment>
<dbReference type="PANTHER" id="PTHR43135">
    <property type="entry name" value="ALPHA-D-RIBOSE 1-METHYLPHOSPHONATE 5-TRIPHOSPHATE DIPHOSPHATASE"/>
    <property type="match status" value="1"/>
</dbReference>
<dbReference type="SUPFAM" id="SSF51556">
    <property type="entry name" value="Metallo-dependent hydrolases"/>
    <property type="match status" value="1"/>
</dbReference>
<dbReference type="InterPro" id="IPR011059">
    <property type="entry name" value="Metal-dep_hydrolase_composite"/>
</dbReference>
<dbReference type="Gene3D" id="3.20.20.140">
    <property type="entry name" value="Metal-dependent hydrolases"/>
    <property type="match status" value="1"/>
</dbReference>
<dbReference type="InterPro" id="IPR032466">
    <property type="entry name" value="Metal_Hydrolase"/>
</dbReference>
<dbReference type="PANTHER" id="PTHR43135:SF3">
    <property type="entry name" value="ALPHA-D-RIBOSE 1-METHYLPHOSPHONATE 5-TRIPHOSPHATE DIPHOSPHATASE"/>
    <property type="match status" value="1"/>
</dbReference>
<dbReference type="GO" id="GO:0016810">
    <property type="term" value="F:hydrolase activity, acting on carbon-nitrogen (but not peptide) bonds"/>
    <property type="evidence" value="ECO:0007669"/>
    <property type="project" value="InterPro"/>
</dbReference>
<protein>
    <submittedName>
        <fullName evidence="2">Amidohydrolase family protein</fullName>
    </submittedName>
</protein>
<accession>A0A5C4T9F9</accession>
<dbReference type="SUPFAM" id="SSF51338">
    <property type="entry name" value="Composite domain of metallo-dependent hydrolases"/>
    <property type="match status" value="1"/>
</dbReference>
<dbReference type="OrthoDB" id="9776455at2"/>
<evidence type="ECO:0000313" key="3">
    <source>
        <dbReference type="Proteomes" id="UP000307943"/>
    </source>
</evidence>
<keyword evidence="2" id="KW-0378">Hydrolase</keyword>
<dbReference type="Proteomes" id="UP000307943">
    <property type="component" value="Unassembled WGS sequence"/>
</dbReference>
<keyword evidence="3" id="KW-1185">Reference proteome</keyword>
<dbReference type="InterPro" id="IPR051781">
    <property type="entry name" value="Metallo-dep_Hydrolase"/>
</dbReference>
<dbReference type="AlphaFoldDB" id="A0A5C4T9F9"/>
<dbReference type="Gene3D" id="2.30.40.10">
    <property type="entry name" value="Urease, subunit C, domain 1"/>
    <property type="match status" value="1"/>
</dbReference>
<reference evidence="2 3" key="1">
    <citation type="submission" date="2019-05" db="EMBL/GenBank/DDBJ databases">
        <title>We sequenced the genome of Paenibacillus hemerocallicola KCTC 33185 for further insight into its adaptation and study the phylogeny of Paenibacillus.</title>
        <authorList>
            <person name="Narsing Rao M.P."/>
        </authorList>
    </citation>
    <scope>NUCLEOTIDE SEQUENCE [LARGE SCALE GENOMIC DNA]</scope>
    <source>
        <strain evidence="2 3">KCTC 33185</strain>
    </source>
</reference>
<sequence>MSRRRPDYVIHAGKVIDGTGREPLNNAAVLIREGVIRYVGAGGGLPAHDDAIVIDASKLTVMPGLIDGDSGFSGALGTVQALQAYLRYGVTTIATFNGISPGKPPAAGLRDAVEKGILRGCSRLLVGHVVNATNGHNRGRTADGPWEIRRAVRETAEAGADFIKTAATGGFVDTADGEGVHTLSYTAEELNALVDEAHAWGLKVNIHAHSQPGLDRAIEAGADRIMHGCFMDDAAVAKMAERGTWYIPTLRITSRLNMAAFRAGVLDKKEASHDVHRAGVRSAIAKGVPIALGSHGPGPGAIWKLGESTAVELAELVECGLTPLAAIAVGTLHTARAYAIDHRVGSLEAGKQADIVCLAGDPSERIELLRDPGNIAVVFQKGRVEHASFGFREYAE</sequence>
<dbReference type="EMBL" id="VDCQ01000023">
    <property type="protein sequence ID" value="TNJ65019.1"/>
    <property type="molecule type" value="Genomic_DNA"/>
</dbReference>
<organism evidence="2 3">
    <name type="scientific">Paenibacillus hemerocallicola</name>
    <dbReference type="NCBI Taxonomy" id="1172614"/>
    <lineage>
        <taxon>Bacteria</taxon>
        <taxon>Bacillati</taxon>
        <taxon>Bacillota</taxon>
        <taxon>Bacilli</taxon>
        <taxon>Bacillales</taxon>
        <taxon>Paenibacillaceae</taxon>
        <taxon>Paenibacillus</taxon>
    </lineage>
</organism>